<name>A0A7J0FTX7_9ERIC</name>
<proteinExistence type="predicted"/>
<accession>A0A7J0FTX7</accession>
<evidence type="ECO:0000313" key="2">
    <source>
        <dbReference type="Proteomes" id="UP000585474"/>
    </source>
</evidence>
<organism evidence="1 2">
    <name type="scientific">Actinidia rufa</name>
    <dbReference type="NCBI Taxonomy" id="165716"/>
    <lineage>
        <taxon>Eukaryota</taxon>
        <taxon>Viridiplantae</taxon>
        <taxon>Streptophyta</taxon>
        <taxon>Embryophyta</taxon>
        <taxon>Tracheophyta</taxon>
        <taxon>Spermatophyta</taxon>
        <taxon>Magnoliopsida</taxon>
        <taxon>eudicotyledons</taxon>
        <taxon>Gunneridae</taxon>
        <taxon>Pentapetalae</taxon>
        <taxon>asterids</taxon>
        <taxon>Ericales</taxon>
        <taxon>Actinidiaceae</taxon>
        <taxon>Actinidia</taxon>
    </lineage>
</organism>
<reference evidence="1 2" key="1">
    <citation type="submission" date="2019-07" db="EMBL/GenBank/DDBJ databases">
        <title>De Novo Assembly of kiwifruit Actinidia rufa.</title>
        <authorList>
            <person name="Sugita-Konishi S."/>
            <person name="Sato K."/>
            <person name="Mori E."/>
            <person name="Abe Y."/>
            <person name="Kisaki G."/>
            <person name="Hamano K."/>
            <person name="Suezawa K."/>
            <person name="Otani M."/>
            <person name="Fukuda T."/>
            <person name="Manabe T."/>
            <person name="Gomi K."/>
            <person name="Tabuchi M."/>
            <person name="Akimitsu K."/>
            <person name="Kataoka I."/>
        </authorList>
    </citation>
    <scope>NUCLEOTIDE SEQUENCE [LARGE SCALE GENOMIC DNA]</scope>
    <source>
        <strain evidence="2">cv. Fuchu</strain>
    </source>
</reference>
<dbReference type="EMBL" id="BJWL01000015">
    <property type="protein sequence ID" value="GFZ01877.1"/>
    <property type="molecule type" value="Genomic_DNA"/>
</dbReference>
<dbReference type="Proteomes" id="UP000585474">
    <property type="component" value="Unassembled WGS sequence"/>
</dbReference>
<keyword evidence="2" id="KW-1185">Reference proteome</keyword>
<protein>
    <submittedName>
        <fullName evidence="1">Uncharacterized protein</fullName>
    </submittedName>
</protein>
<dbReference type="AlphaFoldDB" id="A0A7J0FTX7"/>
<gene>
    <name evidence="1" type="ORF">Acr_15g0004860</name>
</gene>
<sequence>MPHTATPTPIFCPFCPRPPPRPCFSMAKILGKKGFLPSQRRSVKPLGVFGFVMRQYLLKHKISPPHPPPEILRSGILNQVMILSCARDGDVEVSVIRSSQAVALGKFLPLAV</sequence>
<comment type="caution">
    <text evidence="1">The sequence shown here is derived from an EMBL/GenBank/DDBJ whole genome shotgun (WGS) entry which is preliminary data.</text>
</comment>
<evidence type="ECO:0000313" key="1">
    <source>
        <dbReference type="EMBL" id="GFZ01877.1"/>
    </source>
</evidence>